<dbReference type="GeneID" id="10393218"/>
<sequence length="98" mass="11611">MNRQEIESRLRKYLERDRSGIRKELLRILLEGGKYTTDEIFERLSTRAINQRGVSAMVGLMCARLGIIKTELGEKNRYYIKPEYADLVREILREYEGK</sequence>
<gene>
    <name evidence="1" type="ordered locus">Arcve_0126</name>
</gene>
<dbReference type="STRING" id="693661.Arcve_0126"/>
<name>F2KN66_ARCVS</name>
<keyword evidence="2" id="KW-1185">Reference proteome</keyword>
<organism evidence="1 2">
    <name type="scientific">Archaeoglobus veneficus (strain DSM 11195 / SNP6)</name>
    <dbReference type="NCBI Taxonomy" id="693661"/>
    <lineage>
        <taxon>Archaea</taxon>
        <taxon>Methanobacteriati</taxon>
        <taxon>Methanobacteriota</taxon>
        <taxon>Archaeoglobi</taxon>
        <taxon>Archaeoglobales</taxon>
        <taxon>Archaeoglobaceae</taxon>
        <taxon>Archaeoglobus</taxon>
    </lineage>
</organism>
<dbReference type="RefSeq" id="WP_013682843.1">
    <property type="nucleotide sequence ID" value="NC_015320.1"/>
</dbReference>
<dbReference type="HOGENOM" id="CLU_161115_0_0_2"/>
<proteinExistence type="predicted"/>
<dbReference type="AlphaFoldDB" id="F2KN66"/>
<evidence type="ECO:0000313" key="2">
    <source>
        <dbReference type="Proteomes" id="UP000008136"/>
    </source>
</evidence>
<evidence type="ECO:0008006" key="3">
    <source>
        <dbReference type="Google" id="ProtNLM"/>
    </source>
</evidence>
<evidence type="ECO:0000313" key="1">
    <source>
        <dbReference type="EMBL" id="AEA46167.1"/>
    </source>
</evidence>
<dbReference type="KEGG" id="ave:Arcve_0126"/>
<protein>
    <recommendedName>
        <fullName evidence="3">DUF2551 domain-containing protein</fullName>
    </recommendedName>
</protein>
<dbReference type="InterPro" id="IPR020501">
    <property type="entry name" value="Uncharacterised_AF1218"/>
</dbReference>
<reference evidence="1 2" key="1">
    <citation type="submission" date="2011-03" db="EMBL/GenBank/DDBJ databases">
        <title>The complete genome of Archaeoglobus veneficus SNP6.</title>
        <authorList>
            <consortium name="US DOE Joint Genome Institute (JGI-PGF)"/>
            <person name="Lucas S."/>
            <person name="Copeland A."/>
            <person name="Lapidus A."/>
            <person name="Bruce D."/>
            <person name="Goodwin L."/>
            <person name="Pitluck S."/>
            <person name="Kyrpides N."/>
            <person name="Mavromatis K."/>
            <person name="Pagani I."/>
            <person name="Ivanova N."/>
            <person name="Mikhailova N."/>
            <person name="Lu M."/>
            <person name="Detter J.C."/>
            <person name="Tapia R."/>
            <person name="Han C."/>
            <person name="Land M."/>
            <person name="Hauser L."/>
            <person name="Markowitz V."/>
            <person name="Cheng J.-F."/>
            <person name="Hugenholtz P."/>
            <person name="Woyke T."/>
            <person name="Wu D."/>
            <person name="Spring S."/>
            <person name="Brambilla E."/>
            <person name="Klenk H.-P."/>
            <person name="Eisen J.A."/>
        </authorList>
    </citation>
    <scope>NUCLEOTIDE SEQUENCE [LARGE SCALE GENOMIC DNA]</scope>
    <source>
        <strain evidence="2">SNP6</strain>
    </source>
</reference>
<dbReference type="EMBL" id="CP002588">
    <property type="protein sequence ID" value="AEA46167.1"/>
    <property type="molecule type" value="Genomic_DNA"/>
</dbReference>
<accession>F2KN66</accession>
<dbReference type="OrthoDB" id="130005at2157"/>
<dbReference type="eggNOG" id="arCOG04419">
    <property type="taxonomic scope" value="Archaea"/>
</dbReference>
<dbReference type="Proteomes" id="UP000008136">
    <property type="component" value="Chromosome"/>
</dbReference>
<dbReference type="Pfam" id="PF10826">
    <property type="entry name" value="DUF2551"/>
    <property type="match status" value="1"/>
</dbReference>